<comment type="catalytic activity">
    <reaction evidence="12">
        <text>L-tyrosyl-[protein] + ATP = O-(5'-adenylyl)-L-tyrosyl-[protein] + diphosphate</text>
        <dbReference type="Rhea" id="RHEA:54288"/>
        <dbReference type="Rhea" id="RHEA-COMP:10136"/>
        <dbReference type="Rhea" id="RHEA-COMP:13846"/>
        <dbReference type="ChEBI" id="CHEBI:30616"/>
        <dbReference type="ChEBI" id="CHEBI:33019"/>
        <dbReference type="ChEBI" id="CHEBI:46858"/>
        <dbReference type="ChEBI" id="CHEBI:83624"/>
        <dbReference type="EC" id="2.7.7.108"/>
    </reaction>
</comment>
<evidence type="ECO:0000259" key="13">
    <source>
        <dbReference type="Pfam" id="PF01909"/>
    </source>
</evidence>
<dbReference type="InterPro" id="IPR052038">
    <property type="entry name" value="Type-VII_TA_antitoxin"/>
</dbReference>
<dbReference type="InterPro" id="IPR002934">
    <property type="entry name" value="Polymerase_NTP_transf_dom"/>
</dbReference>
<accession>H1L015</accession>
<dbReference type="PATRIC" id="fig|647171.4.peg.1355"/>
<reference evidence="14 15" key="1">
    <citation type="submission" date="2011-09" db="EMBL/GenBank/DDBJ databases">
        <title>The draft genome of Methanotorris formicicus Mc-S-70.</title>
        <authorList>
            <consortium name="US DOE Joint Genome Institute (JGI-PGF)"/>
            <person name="Lucas S."/>
            <person name="Han J."/>
            <person name="Lapidus A."/>
            <person name="Cheng J.-F."/>
            <person name="Goodwin L."/>
            <person name="Pitluck S."/>
            <person name="Peters L."/>
            <person name="Land M.L."/>
            <person name="Hauser L."/>
            <person name="Sieprawska-Lupa M."/>
            <person name="Takai K."/>
            <person name="Miyazaki J."/>
            <person name="Whitman W."/>
            <person name="Woyke T.J."/>
        </authorList>
    </citation>
    <scope>NUCLEOTIDE SEQUENCE [LARGE SCALE GENOMIC DNA]</scope>
    <source>
        <strain evidence="14 15">Mc-S-70</strain>
    </source>
</reference>
<comment type="catalytic activity">
    <reaction evidence="11">
        <text>O-(5'-adenylyl)-L-tyrosyl-[protein] + ATP = O-[5'-(adenylyl-(5'-&gt;3')-adenylyl)]-L-tyrosyl-[protein] + diphosphate</text>
        <dbReference type="Rhea" id="RHEA:66528"/>
        <dbReference type="Rhea" id="RHEA-COMP:13846"/>
        <dbReference type="Rhea" id="RHEA-COMP:17046"/>
        <dbReference type="ChEBI" id="CHEBI:30616"/>
        <dbReference type="ChEBI" id="CHEBI:33019"/>
        <dbReference type="ChEBI" id="CHEBI:83624"/>
        <dbReference type="ChEBI" id="CHEBI:167160"/>
    </reaction>
</comment>
<dbReference type="InterPro" id="IPR043519">
    <property type="entry name" value="NT_sf"/>
</dbReference>
<dbReference type="Pfam" id="PF01909">
    <property type="entry name" value="NTP_transf_2"/>
    <property type="match status" value="1"/>
</dbReference>
<evidence type="ECO:0000256" key="8">
    <source>
        <dbReference type="ARBA" id="ARBA00022842"/>
    </source>
</evidence>
<evidence type="ECO:0000256" key="11">
    <source>
        <dbReference type="ARBA" id="ARBA00047518"/>
    </source>
</evidence>
<keyword evidence="6" id="KW-0547">Nucleotide-binding</keyword>
<evidence type="ECO:0000313" key="15">
    <source>
        <dbReference type="Proteomes" id="UP000003706"/>
    </source>
</evidence>
<keyword evidence="7" id="KW-0067">ATP-binding</keyword>
<dbReference type="Gene3D" id="3.30.460.10">
    <property type="entry name" value="Beta Polymerase, domain 2"/>
    <property type="match status" value="1"/>
</dbReference>
<evidence type="ECO:0000256" key="6">
    <source>
        <dbReference type="ARBA" id="ARBA00022741"/>
    </source>
</evidence>
<comment type="cofactor">
    <cofactor evidence="1">
        <name>Mg(2+)</name>
        <dbReference type="ChEBI" id="CHEBI:18420"/>
    </cofactor>
</comment>
<dbReference type="EC" id="2.7.7.108" evidence="9"/>
<dbReference type="EMBL" id="AGJL01000036">
    <property type="protein sequence ID" value="EHP85313.1"/>
    <property type="molecule type" value="Genomic_DNA"/>
</dbReference>
<protein>
    <recommendedName>
        <fullName evidence="9">protein adenylyltransferase</fullName>
        <ecNumber evidence="9">2.7.7.108</ecNumber>
    </recommendedName>
</protein>
<comment type="caution">
    <text evidence="14">The sequence shown here is derived from an EMBL/GenBank/DDBJ whole genome shotgun (WGS) entry which is preliminary data.</text>
</comment>
<dbReference type="CDD" id="cd05403">
    <property type="entry name" value="NT_KNTase_like"/>
    <property type="match status" value="1"/>
</dbReference>
<evidence type="ECO:0000256" key="5">
    <source>
        <dbReference type="ARBA" id="ARBA00022723"/>
    </source>
</evidence>
<keyword evidence="2" id="KW-1277">Toxin-antitoxin system</keyword>
<dbReference type="GO" id="GO:0005524">
    <property type="term" value="F:ATP binding"/>
    <property type="evidence" value="ECO:0007669"/>
    <property type="project" value="UniProtKB-KW"/>
</dbReference>
<keyword evidence="5" id="KW-0479">Metal-binding</keyword>
<evidence type="ECO:0000256" key="7">
    <source>
        <dbReference type="ARBA" id="ARBA00022840"/>
    </source>
</evidence>
<evidence type="ECO:0000256" key="10">
    <source>
        <dbReference type="ARBA" id="ARBA00038276"/>
    </source>
</evidence>
<dbReference type="STRING" id="647171.MetfoDRAFT_1389"/>
<evidence type="ECO:0000256" key="9">
    <source>
        <dbReference type="ARBA" id="ARBA00034531"/>
    </source>
</evidence>
<evidence type="ECO:0000256" key="4">
    <source>
        <dbReference type="ARBA" id="ARBA00022695"/>
    </source>
</evidence>
<dbReference type="GO" id="GO:0070733">
    <property type="term" value="F:AMPylase activity"/>
    <property type="evidence" value="ECO:0007669"/>
    <property type="project" value="UniProtKB-EC"/>
</dbReference>
<name>H1L015_9EURY</name>
<keyword evidence="4" id="KW-0548">Nucleotidyltransferase</keyword>
<evidence type="ECO:0000256" key="3">
    <source>
        <dbReference type="ARBA" id="ARBA00022679"/>
    </source>
</evidence>
<gene>
    <name evidence="14" type="ORF">MetfoDRAFT_1389</name>
</gene>
<evidence type="ECO:0000313" key="14">
    <source>
        <dbReference type="EMBL" id="EHP85313.1"/>
    </source>
</evidence>
<dbReference type="GO" id="GO:0046872">
    <property type="term" value="F:metal ion binding"/>
    <property type="evidence" value="ECO:0007669"/>
    <property type="project" value="UniProtKB-KW"/>
</dbReference>
<dbReference type="RefSeq" id="WP_007044818.1">
    <property type="nucleotide sequence ID" value="NZ_AGJL01000036.1"/>
</dbReference>
<keyword evidence="3" id="KW-0808">Transferase</keyword>
<feature type="domain" description="Polymerase nucleotidyl transferase" evidence="13">
    <location>
        <begin position="3"/>
        <end position="83"/>
    </location>
</feature>
<evidence type="ECO:0000256" key="2">
    <source>
        <dbReference type="ARBA" id="ARBA00022649"/>
    </source>
</evidence>
<evidence type="ECO:0000256" key="1">
    <source>
        <dbReference type="ARBA" id="ARBA00001946"/>
    </source>
</evidence>
<dbReference type="PANTHER" id="PTHR33571:SF19">
    <property type="entry name" value="PROTEIN ADENYLYLTRANSFERASE MJ0128-RELATED"/>
    <property type="match status" value="1"/>
</dbReference>
<comment type="similarity">
    <text evidence="10">Belongs to the MntA antitoxin family.</text>
</comment>
<keyword evidence="8" id="KW-0460">Magnesium</keyword>
<dbReference type="Proteomes" id="UP000003706">
    <property type="component" value="Unassembled WGS sequence"/>
</dbReference>
<keyword evidence="15" id="KW-1185">Reference proteome</keyword>
<dbReference type="SUPFAM" id="SSF81301">
    <property type="entry name" value="Nucleotidyltransferase"/>
    <property type="match status" value="1"/>
</dbReference>
<dbReference type="AlphaFoldDB" id="H1L015"/>
<dbReference type="PANTHER" id="PTHR33571">
    <property type="entry name" value="SSL8005 PROTEIN"/>
    <property type="match status" value="1"/>
</dbReference>
<organism evidence="14 15">
    <name type="scientific">Methanotorris formicicus Mc-S-70</name>
    <dbReference type="NCBI Taxonomy" id="647171"/>
    <lineage>
        <taxon>Archaea</taxon>
        <taxon>Methanobacteriati</taxon>
        <taxon>Methanobacteriota</taxon>
        <taxon>Methanomada group</taxon>
        <taxon>Methanococci</taxon>
        <taxon>Methanococcales</taxon>
        <taxon>Methanocaldococcaceae</taxon>
        <taxon>Methanotorris</taxon>
    </lineage>
</organism>
<proteinExistence type="inferred from homology"/>
<evidence type="ECO:0000256" key="12">
    <source>
        <dbReference type="ARBA" id="ARBA00048696"/>
    </source>
</evidence>
<sequence length="85" mass="10084">MFKKIREQLYAYFKNLVFGSYVRGEQKETSDVDILVEFYELPSLLEFVNLENYLSDLLGIKVDLVLRDDIRKELKPIIMKEAIHV</sequence>